<evidence type="ECO:0000259" key="2">
    <source>
        <dbReference type="PROSITE" id="PS50405"/>
    </source>
</evidence>
<dbReference type="EMBL" id="JAESVN010000005">
    <property type="protein sequence ID" value="MBL4918032.1"/>
    <property type="molecule type" value="Genomic_DNA"/>
</dbReference>
<name>A0A8K0Y1M9_9RHOB</name>
<gene>
    <name evidence="3" type="ORF">JL811_12465</name>
</gene>
<evidence type="ECO:0000259" key="1">
    <source>
        <dbReference type="PROSITE" id="PS50404"/>
    </source>
</evidence>
<dbReference type="SFLD" id="SFLDS00019">
    <property type="entry name" value="Glutathione_Transferase_(cytos"/>
    <property type="match status" value="1"/>
</dbReference>
<protein>
    <submittedName>
        <fullName evidence="3">Glutathione S-transferase N-terminal domain-containing protein</fullName>
    </submittedName>
</protein>
<dbReference type="CDD" id="cd03048">
    <property type="entry name" value="GST_N_Ure2p_like"/>
    <property type="match status" value="1"/>
</dbReference>
<dbReference type="InterPro" id="IPR040079">
    <property type="entry name" value="Glutathione_S-Trfase"/>
</dbReference>
<feature type="domain" description="GST N-terminal" evidence="1">
    <location>
        <begin position="1"/>
        <end position="82"/>
    </location>
</feature>
<dbReference type="Pfam" id="PF13409">
    <property type="entry name" value="GST_N_2"/>
    <property type="match status" value="1"/>
</dbReference>
<proteinExistence type="predicted"/>
<dbReference type="Gene3D" id="3.40.30.10">
    <property type="entry name" value="Glutaredoxin"/>
    <property type="match status" value="1"/>
</dbReference>
<organism evidence="3 4">
    <name type="scientific">Szabonella alba</name>
    <dbReference type="NCBI Taxonomy" id="2804194"/>
    <lineage>
        <taxon>Bacteria</taxon>
        <taxon>Pseudomonadati</taxon>
        <taxon>Pseudomonadota</taxon>
        <taxon>Alphaproteobacteria</taxon>
        <taxon>Rhodobacterales</taxon>
        <taxon>Paracoccaceae</taxon>
        <taxon>Szabonella</taxon>
    </lineage>
</organism>
<dbReference type="PROSITE" id="PS50404">
    <property type="entry name" value="GST_NTER"/>
    <property type="match status" value="1"/>
</dbReference>
<dbReference type="PANTHER" id="PTHR44051:SF19">
    <property type="entry name" value="DISULFIDE-BOND OXIDOREDUCTASE YFCG"/>
    <property type="match status" value="1"/>
</dbReference>
<comment type="caution">
    <text evidence="3">The sequence shown here is derived from an EMBL/GenBank/DDBJ whole genome shotgun (WGS) entry which is preliminary data.</text>
</comment>
<dbReference type="Pfam" id="PF00043">
    <property type="entry name" value="GST_C"/>
    <property type="match status" value="1"/>
</dbReference>
<dbReference type="SUPFAM" id="SSF52833">
    <property type="entry name" value="Thioredoxin-like"/>
    <property type="match status" value="1"/>
</dbReference>
<dbReference type="AlphaFoldDB" id="A0A8K0Y1M9"/>
<dbReference type="Gene3D" id="1.20.1050.10">
    <property type="match status" value="1"/>
</dbReference>
<evidence type="ECO:0000313" key="3">
    <source>
        <dbReference type="EMBL" id="MBL4918032.1"/>
    </source>
</evidence>
<dbReference type="InterPro" id="IPR036249">
    <property type="entry name" value="Thioredoxin-like_sf"/>
</dbReference>
<sequence length="216" mass="24483">MIDLYTWATPNGRKVSILLEELDLPYRAHPVDIGKGAQFAPEFLRHAPNNRIPAIHDHETGQSLMESGAIMLYLAEKTGRFRCDGAEYWRMVEWVMWQMGGLGPILGQVHHFVKFNPGKAPYAEERYLTEAARLYRVLNDRLAGRDHVAGEGRGSYSIADMAIWPWIARFEWQGIDLNAFPEVCRWYRAMAARPAVQRGYAVPHDAGAIPLPPEAP</sequence>
<keyword evidence="4" id="KW-1185">Reference proteome</keyword>
<dbReference type="SUPFAM" id="SSF47616">
    <property type="entry name" value="GST C-terminal domain-like"/>
    <property type="match status" value="1"/>
</dbReference>
<accession>A0A8K0Y1M9</accession>
<reference evidence="3" key="1">
    <citation type="submission" date="2021-01" db="EMBL/GenBank/DDBJ databases">
        <title>Tabrizicola alba sp. nov. a motile alkaliphilic bacterium isolated from a soda lake.</title>
        <authorList>
            <person name="Szuroczki S."/>
            <person name="Abbaszade G."/>
            <person name="Schumann P."/>
            <person name="Toth E."/>
        </authorList>
    </citation>
    <scope>NUCLEOTIDE SEQUENCE</scope>
    <source>
        <strain evidence="3">DMG-N-6</strain>
    </source>
</reference>
<dbReference type="PROSITE" id="PS50405">
    <property type="entry name" value="GST_CTER"/>
    <property type="match status" value="1"/>
</dbReference>
<evidence type="ECO:0000313" key="4">
    <source>
        <dbReference type="Proteomes" id="UP000648908"/>
    </source>
</evidence>
<dbReference type="InterPro" id="IPR036282">
    <property type="entry name" value="Glutathione-S-Trfase_C_sf"/>
</dbReference>
<dbReference type="Proteomes" id="UP000648908">
    <property type="component" value="Unassembled WGS sequence"/>
</dbReference>
<dbReference type="PANTHER" id="PTHR44051">
    <property type="entry name" value="GLUTATHIONE S-TRANSFERASE-RELATED"/>
    <property type="match status" value="1"/>
</dbReference>
<dbReference type="RefSeq" id="WP_202689029.1">
    <property type="nucleotide sequence ID" value="NZ_JAESVN010000005.1"/>
</dbReference>
<dbReference type="InterPro" id="IPR004046">
    <property type="entry name" value="GST_C"/>
</dbReference>
<dbReference type="SFLD" id="SFLDG00358">
    <property type="entry name" value="Main_(cytGST)"/>
    <property type="match status" value="1"/>
</dbReference>
<dbReference type="SFLD" id="SFLDG01151">
    <property type="entry name" value="Main.2:_Nu-like"/>
    <property type="match status" value="1"/>
</dbReference>
<feature type="domain" description="GST C-terminal" evidence="2">
    <location>
        <begin position="84"/>
        <end position="216"/>
    </location>
</feature>
<dbReference type="InterPro" id="IPR010987">
    <property type="entry name" value="Glutathione-S-Trfase_C-like"/>
</dbReference>
<dbReference type="InterPro" id="IPR004045">
    <property type="entry name" value="Glutathione_S-Trfase_N"/>
</dbReference>